<dbReference type="Proteomes" id="UP000242818">
    <property type="component" value="Unassembled WGS sequence"/>
</dbReference>
<dbReference type="Gene3D" id="3.40.50.300">
    <property type="entry name" value="P-loop containing nucleotide triphosphate hydrolases"/>
    <property type="match status" value="1"/>
</dbReference>
<accession>A0A1C4C2S6</accession>
<keyword evidence="2 4" id="KW-0067">ATP-binding</keyword>
<dbReference type="InterPro" id="IPR003593">
    <property type="entry name" value="AAA+_ATPase"/>
</dbReference>
<dbReference type="Pfam" id="PF00005">
    <property type="entry name" value="ABC_tran"/>
    <property type="match status" value="1"/>
</dbReference>
<dbReference type="GO" id="GO:0016887">
    <property type="term" value="F:ATP hydrolysis activity"/>
    <property type="evidence" value="ECO:0007669"/>
    <property type="project" value="InterPro"/>
</dbReference>
<feature type="domain" description="ABC transporter" evidence="3">
    <location>
        <begin position="4"/>
        <end position="238"/>
    </location>
</feature>
<sequence length="249" mass="27275">MYSIAVQDLHKTYNGSLEPTLKGLSFAFPTGKIVGLLGPNGAGKTTTISILCGLVKAGKGSVQVLGIPQEANYRERIKRALGVVPQQIALFPQLTAFENLEYFGNLYGFKGPALKTQILALLEQFGLEKAAHKETGKFSGGMKRRTNIIAAILHRPRLLILDEPTAGVDVQSRSMILQFLRDYNRSEGVSILYTSHLLEEAQHLCEDVVIMDDGRQVVQGNPAALINALPACRNLEDVFLHFTGSKLRD</sequence>
<keyword evidence="5" id="KW-1185">Reference proteome</keyword>
<evidence type="ECO:0000259" key="3">
    <source>
        <dbReference type="PROSITE" id="PS50893"/>
    </source>
</evidence>
<dbReference type="AlphaFoldDB" id="A0A1C4C2S6"/>
<dbReference type="PANTHER" id="PTHR43582">
    <property type="entry name" value="LINEARMYCIN RESISTANCE ATP-BINDING PROTEIN LNRL"/>
    <property type="match status" value="1"/>
</dbReference>
<organism evidence="4 5">
    <name type="scientific">Chitinophaga costaii</name>
    <dbReference type="NCBI Taxonomy" id="1335309"/>
    <lineage>
        <taxon>Bacteria</taxon>
        <taxon>Pseudomonadati</taxon>
        <taxon>Bacteroidota</taxon>
        <taxon>Chitinophagia</taxon>
        <taxon>Chitinophagales</taxon>
        <taxon>Chitinophagaceae</taxon>
        <taxon>Chitinophaga</taxon>
    </lineage>
</organism>
<keyword evidence="1" id="KW-0547">Nucleotide-binding</keyword>
<protein>
    <submittedName>
        <fullName evidence="4">ABC-2 type transport system ATP-binding protein</fullName>
    </submittedName>
</protein>
<name>A0A1C4C2S6_9BACT</name>
<dbReference type="InterPro" id="IPR027417">
    <property type="entry name" value="P-loop_NTPase"/>
</dbReference>
<dbReference type="SMART" id="SM00382">
    <property type="entry name" value="AAA"/>
    <property type="match status" value="1"/>
</dbReference>
<dbReference type="STRING" id="1335309.GA0116948_103372"/>
<dbReference type="PROSITE" id="PS50893">
    <property type="entry name" value="ABC_TRANSPORTER_2"/>
    <property type="match status" value="1"/>
</dbReference>
<evidence type="ECO:0000256" key="1">
    <source>
        <dbReference type="ARBA" id="ARBA00022741"/>
    </source>
</evidence>
<dbReference type="GO" id="GO:0005524">
    <property type="term" value="F:ATP binding"/>
    <property type="evidence" value="ECO:0007669"/>
    <property type="project" value="UniProtKB-KW"/>
</dbReference>
<dbReference type="EMBL" id="FMAR01000003">
    <property type="protein sequence ID" value="SCC13293.1"/>
    <property type="molecule type" value="Genomic_DNA"/>
</dbReference>
<dbReference type="RefSeq" id="WP_240619126.1">
    <property type="nucleotide sequence ID" value="NZ_FMAR01000003.1"/>
</dbReference>
<evidence type="ECO:0000256" key="2">
    <source>
        <dbReference type="ARBA" id="ARBA00022840"/>
    </source>
</evidence>
<evidence type="ECO:0000313" key="5">
    <source>
        <dbReference type="Proteomes" id="UP000242818"/>
    </source>
</evidence>
<gene>
    <name evidence="4" type="ORF">GA0116948_103372</name>
</gene>
<dbReference type="InterPro" id="IPR003439">
    <property type="entry name" value="ABC_transporter-like_ATP-bd"/>
</dbReference>
<dbReference type="PANTHER" id="PTHR43582:SF2">
    <property type="entry name" value="LINEARMYCIN RESISTANCE ATP-BINDING PROTEIN LNRL"/>
    <property type="match status" value="1"/>
</dbReference>
<reference evidence="4 5" key="1">
    <citation type="submission" date="2016-08" db="EMBL/GenBank/DDBJ databases">
        <authorList>
            <person name="Seilhamer J.J."/>
        </authorList>
    </citation>
    <scope>NUCLEOTIDE SEQUENCE [LARGE SCALE GENOMIC DNA]</scope>
    <source>
        <strain evidence="4 5">A37T2</strain>
    </source>
</reference>
<proteinExistence type="predicted"/>
<evidence type="ECO:0000313" key="4">
    <source>
        <dbReference type="EMBL" id="SCC13293.1"/>
    </source>
</evidence>
<dbReference type="SUPFAM" id="SSF52540">
    <property type="entry name" value="P-loop containing nucleoside triphosphate hydrolases"/>
    <property type="match status" value="1"/>
</dbReference>